<feature type="compositionally biased region" description="Low complexity" evidence="1">
    <location>
        <begin position="164"/>
        <end position="182"/>
    </location>
</feature>
<dbReference type="Proteomes" id="UP000236333">
    <property type="component" value="Unassembled WGS sequence"/>
</dbReference>
<dbReference type="InterPro" id="IPR016181">
    <property type="entry name" value="Acyl_CoA_acyltransferase"/>
</dbReference>
<dbReference type="PROSITE" id="PS51186">
    <property type="entry name" value="GNAT"/>
    <property type="match status" value="1"/>
</dbReference>
<organism evidence="3 4">
    <name type="scientific">Tetrabaena socialis</name>
    <dbReference type="NCBI Taxonomy" id="47790"/>
    <lineage>
        <taxon>Eukaryota</taxon>
        <taxon>Viridiplantae</taxon>
        <taxon>Chlorophyta</taxon>
        <taxon>core chlorophytes</taxon>
        <taxon>Chlorophyceae</taxon>
        <taxon>CS clade</taxon>
        <taxon>Chlamydomonadales</taxon>
        <taxon>Tetrabaenaceae</taxon>
        <taxon>Tetrabaena</taxon>
    </lineage>
</organism>
<feature type="compositionally biased region" description="Low complexity" evidence="1">
    <location>
        <begin position="65"/>
        <end position="81"/>
    </location>
</feature>
<dbReference type="PANTHER" id="PTHR47443">
    <property type="entry name" value="ACYL-COA N-ACYLTRANSFERASES (NAT) SUPERFAMILY PROTEIN"/>
    <property type="match status" value="1"/>
</dbReference>
<dbReference type="InterPro" id="IPR000182">
    <property type="entry name" value="GNAT_dom"/>
</dbReference>
<dbReference type="EMBL" id="PGGS01000504">
    <property type="protein sequence ID" value="PNH03432.1"/>
    <property type="molecule type" value="Genomic_DNA"/>
</dbReference>
<evidence type="ECO:0000256" key="1">
    <source>
        <dbReference type="SAM" id="MobiDB-lite"/>
    </source>
</evidence>
<feature type="region of interest" description="Disordered" evidence="1">
    <location>
        <begin position="156"/>
        <end position="189"/>
    </location>
</feature>
<keyword evidence="4" id="KW-1185">Reference proteome</keyword>
<sequence>MRGTRLLQRAWGVRSGPPPAAAPPAAEWLPWHPTRRVATSCSVADPSTERPAEPAVTSGSSQEEAGPSRSSASAAPSASGVFSSRYGTRWRVRPYDNADSPHIIQLQTESFHRPLPVDFLNAFTYGNFRAEVVDALKQKTKYSDPSTFQLLVAEEAGAAHEEPSGSSSGSSSSSGDGPSTSSRTANGSSRSASKVVGVIEVSRMTEREVLRQLPGASEYAYISSMCVRSSLRRKGVAQALIAAAEAQARLWREPNLALHVYKENAPAVQLYDSCGMRVLAEDPGWKALLGDQVRLLMHKRVSALADGAVEQS</sequence>
<evidence type="ECO:0000259" key="2">
    <source>
        <dbReference type="PROSITE" id="PS51186"/>
    </source>
</evidence>
<feature type="domain" description="N-acetyltransferase" evidence="2">
    <location>
        <begin position="138"/>
        <end position="302"/>
    </location>
</feature>
<feature type="region of interest" description="Disordered" evidence="1">
    <location>
        <begin position="1"/>
        <end position="81"/>
    </location>
</feature>
<dbReference type="PANTHER" id="PTHR47443:SF3">
    <property type="entry name" value="GCN5-RELATED N-ACETYLTRANSFERASE 4, CHLOROPLASTIC"/>
    <property type="match status" value="1"/>
</dbReference>
<evidence type="ECO:0000313" key="3">
    <source>
        <dbReference type="EMBL" id="PNH03432.1"/>
    </source>
</evidence>
<dbReference type="Pfam" id="PF00583">
    <property type="entry name" value="Acetyltransf_1"/>
    <property type="match status" value="1"/>
</dbReference>
<dbReference type="OrthoDB" id="1912023at2759"/>
<dbReference type="AlphaFoldDB" id="A0A2J7ZT45"/>
<accession>A0A2J7ZT45</accession>
<proteinExistence type="predicted"/>
<reference evidence="3 4" key="1">
    <citation type="journal article" date="2017" name="Mol. Biol. Evol.">
        <title>The 4-celled Tetrabaena socialis nuclear genome reveals the essential components for genetic control of cell number at the origin of multicellularity in the volvocine lineage.</title>
        <authorList>
            <person name="Featherston J."/>
            <person name="Arakaki Y."/>
            <person name="Hanschen E.R."/>
            <person name="Ferris P.J."/>
            <person name="Michod R.E."/>
            <person name="Olson B.J.S.C."/>
            <person name="Nozaki H."/>
            <person name="Durand P.M."/>
        </authorList>
    </citation>
    <scope>NUCLEOTIDE SEQUENCE [LARGE SCALE GENOMIC DNA]</scope>
    <source>
        <strain evidence="3 4">NIES-571</strain>
    </source>
</reference>
<evidence type="ECO:0000313" key="4">
    <source>
        <dbReference type="Proteomes" id="UP000236333"/>
    </source>
</evidence>
<dbReference type="SUPFAM" id="SSF55729">
    <property type="entry name" value="Acyl-CoA N-acyltransferases (Nat)"/>
    <property type="match status" value="1"/>
</dbReference>
<gene>
    <name evidence="3" type="ORF">TSOC_010503</name>
</gene>
<protein>
    <recommendedName>
        <fullName evidence="2">N-acetyltransferase domain-containing protein</fullName>
    </recommendedName>
</protein>
<dbReference type="GO" id="GO:0016747">
    <property type="term" value="F:acyltransferase activity, transferring groups other than amino-acyl groups"/>
    <property type="evidence" value="ECO:0007669"/>
    <property type="project" value="InterPro"/>
</dbReference>
<dbReference type="Gene3D" id="3.40.630.30">
    <property type="match status" value="1"/>
</dbReference>
<comment type="caution">
    <text evidence="3">The sequence shown here is derived from an EMBL/GenBank/DDBJ whole genome shotgun (WGS) entry which is preliminary data.</text>
</comment>
<name>A0A2J7ZT45_9CHLO</name>